<protein>
    <recommendedName>
        <fullName evidence="8">HSF-type DNA-binding domain-containing protein</fullName>
    </recommendedName>
</protein>
<evidence type="ECO:0000256" key="3">
    <source>
        <dbReference type="ARBA" id="ARBA00023015"/>
    </source>
</evidence>
<dbReference type="AlphaFoldDB" id="R7TQC3"/>
<name>R7TQC3_CAPTE</name>
<dbReference type="GO" id="GO:0043565">
    <property type="term" value="F:sequence-specific DNA binding"/>
    <property type="evidence" value="ECO:0007669"/>
    <property type="project" value="InterPro"/>
</dbReference>
<dbReference type="PANTHER" id="PTHR10015:SF427">
    <property type="entry name" value="HEAT SHOCK FACTOR PROTEIN"/>
    <property type="match status" value="1"/>
</dbReference>
<evidence type="ECO:0000313" key="11">
    <source>
        <dbReference type="Proteomes" id="UP000014760"/>
    </source>
</evidence>
<comment type="subcellular location">
    <subcellularLocation>
        <location evidence="1">Nucleus</location>
    </subcellularLocation>
</comment>
<dbReference type="OrthoDB" id="60033at2759"/>
<evidence type="ECO:0000256" key="4">
    <source>
        <dbReference type="ARBA" id="ARBA00023125"/>
    </source>
</evidence>
<accession>R7TQC3</accession>
<keyword evidence="4" id="KW-0238">DNA-binding</keyword>
<dbReference type="EnsemblMetazoa" id="CapteT130381">
    <property type="protein sequence ID" value="CapteP130381"/>
    <property type="gene ID" value="CapteG130381"/>
</dbReference>
<evidence type="ECO:0000256" key="1">
    <source>
        <dbReference type="ARBA" id="ARBA00004123"/>
    </source>
</evidence>
<dbReference type="PANTHER" id="PTHR10015">
    <property type="entry name" value="HEAT SHOCK TRANSCRIPTION FACTOR"/>
    <property type="match status" value="1"/>
</dbReference>
<comment type="similarity">
    <text evidence="2 7">Belongs to the HSF family.</text>
</comment>
<dbReference type="OMA" id="WNFEHPN"/>
<feature type="domain" description="HSF-type DNA-binding" evidence="8">
    <location>
        <begin position="45"/>
        <end position="69"/>
    </location>
</feature>
<dbReference type="PRINTS" id="PR00056">
    <property type="entry name" value="HSFDOMAIN"/>
</dbReference>
<keyword evidence="11" id="KW-1185">Reference proteome</keyword>
<dbReference type="Pfam" id="PF00447">
    <property type="entry name" value="HSF_DNA-bind"/>
    <property type="match status" value="1"/>
</dbReference>
<evidence type="ECO:0000256" key="7">
    <source>
        <dbReference type="RuleBase" id="RU004020"/>
    </source>
</evidence>
<evidence type="ECO:0000256" key="2">
    <source>
        <dbReference type="ARBA" id="ARBA00006403"/>
    </source>
</evidence>
<reference evidence="11" key="1">
    <citation type="submission" date="2012-12" db="EMBL/GenBank/DDBJ databases">
        <authorList>
            <person name="Hellsten U."/>
            <person name="Grimwood J."/>
            <person name="Chapman J.A."/>
            <person name="Shapiro H."/>
            <person name="Aerts A."/>
            <person name="Otillar R.P."/>
            <person name="Terry A.Y."/>
            <person name="Boore J.L."/>
            <person name="Simakov O."/>
            <person name="Marletaz F."/>
            <person name="Cho S.-J."/>
            <person name="Edsinger-Gonzales E."/>
            <person name="Havlak P."/>
            <person name="Kuo D.-H."/>
            <person name="Larsson T."/>
            <person name="Lv J."/>
            <person name="Arendt D."/>
            <person name="Savage R."/>
            <person name="Osoegawa K."/>
            <person name="de Jong P."/>
            <person name="Lindberg D.R."/>
            <person name="Seaver E.C."/>
            <person name="Weisblat D.A."/>
            <person name="Putnam N.H."/>
            <person name="Grigoriev I.V."/>
            <person name="Rokhsar D.S."/>
        </authorList>
    </citation>
    <scope>NUCLEOTIDE SEQUENCE</scope>
    <source>
        <strain evidence="11">I ESC-2004</strain>
    </source>
</reference>
<sequence>MTVPAFITKLWTLVEDFSTDELIAWDSTGLSFHVLDQGRFAKDVLPLYFKHNNIASFIRQLNMYGFRKILNIEQGSLKSERDDMEFAHQFFQRDREDLLEFIKRKVSHGKAGEVDVKVRPDTFHTVLNEVHDVQDKQDQLTTSLSSLKCENEALWREVASLRQKHHKQQQIVNKLIQFLVSLVGSKHAMAGMKRKRPLMLNDASQLETSQAKIPKTSEFTFDQV</sequence>
<reference evidence="9 11" key="2">
    <citation type="journal article" date="2013" name="Nature">
        <title>Insights into bilaterian evolution from three spiralian genomes.</title>
        <authorList>
            <person name="Simakov O."/>
            <person name="Marletaz F."/>
            <person name="Cho S.J."/>
            <person name="Edsinger-Gonzales E."/>
            <person name="Havlak P."/>
            <person name="Hellsten U."/>
            <person name="Kuo D.H."/>
            <person name="Larsson T."/>
            <person name="Lv J."/>
            <person name="Arendt D."/>
            <person name="Savage R."/>
            <person name="Osoegawa K."/>
            <person name="de Jong P."/>
            <person name="Grimwood J."/>
            <person name="Chapman J.A."/>
            <person name="Shapiro H."/>
            <person name="Aerts A."/>
            <person name="Otillar R.P."/>
            <person name="Terry A.Y."/>
            <person name="Boore J.L."/>
            <person name="Grigoriev I.V."/>
            <person name="Lindberg D.R."/>
            <person name="Seaver E.C."/>
            <person name="Weisblat D.A."/>
            <person name="Putnam N.H."/>
            <person name="Rokhsar D.S."/>
        </authorList>
    </citation>
    <scope>NUCLEOTIDE SEQUENCE</scope>
    <source>
        <strain evidence="9 11">I ESC-2004</strain>
    </source>
</reference>
<dbReference type="STRING" id="283909.R7TQC3"/>
<organism evidence="9">
    <name type="scientific">Capitella teleta</name>
    <name type="common">Polychaete worm</name>
    <dbReference type="NCBI Taxonomy" id="283909"/>
    <lineage>
        <taxon>Eukaryota</taxon>
        <taxon>Metazoa</taxon>
        <taxon>Spiralia</taxon>
        <taxon>Lophotrochozoa</taxon>
        <taxon>Annelida</taxon>
        <taxon>Polychaeta</taxon>
        <taxon>Sedentaria</taxon>
        <taxon>Scolecida</taxon>
        <taxon>Capitellidae</taxon>
        <taxon>Capitella</taxon>
    </lineage>
</organism>
<dbReference type="GO" id="GO:0003700">
    <property type="term" value="F:DNA-binding transcription factor activity"/>
    <property type="evidence" value="ECO:0007669"/>
    <property type="project" value="InterPro"/>
</dbReference>
<dbReference type="EMBL" id="KB308905">
    <property type="protein sequence ID" value="ELT96118.1"/>
    <property type="molecule type" value="Genomic_DNA"/>
</dbReference>
<reference evidence="10" key="3">
    <citation type="submission" date="2015-06" db="UniProtKB">
        <authorList>
            <consortium name="EnsemblMetazoa"/>
        </authorList>
    </citation>
    <scope>IDENTIFICATION</scope>
</reference>
<dbReference type="EMBL" id="AMQN01011492">
    <property type="status" value="NOT_ANNOTATED_CDS"/>
    <property type="molecule type" value="Genomic_DNA"/>
</dbReference>
<evidence type="ECO:0000259" key="8">
    <source>
        <dbReference type="PROSITE" id="PS00434"/>
    </source>
</evidence>
<dbReference type="InterPro" id="IPR036388">
    <property type="entry name" value="WH-like_DNA-bd_sf"/>
</dbReference>
<keyword evidence="6" id="KW-0539">Nucleus</keyword>
<dbReference type="Gene3D" id="1.10.10.10">
    <property type="entry name" value="Winged helix-like DNA-binding domain superfamily/Winged helix DNA-binding domain"/>
    <property type="match status" value="1"/>
</dbReference>
<evidence type="ECO:0000256" key="6">
    <source>
        <dbReference type="ARBA" id="ARBA00023242"/>
    </source>
</evidence>
<proteinExistence type="inferred from homology"/>
<dbReference type="HOGENOM" id="CLU_030308_8_2_1"/>
<dbReference type="InterPro" id="IPR036390">
    <property type="entry name" value="WH_DNA-bd_sf"/>
</dbReference>
<dbReference type="SMART" id="SM00415">
    <property type="entry name" value="HSF"/>
    <property type="match status" value="1"/>
</dbReference>
<dbReference type="Proteomes" id="UP000014760">
    <property type="component" value="Unassembled WGS sequence"/>
</dbReference>
<gene>
    <name evidence="9" type="ORF">CAPTEDRAFT_130381</name>
</gene>
<dbReference type="InterPro" id="IPR000232">
    <property type="entry name" value="HSF_DNA-bd"/>
</dbReference>
<dbReference type="PROSITE" id="PS00434">
    <property type="entry name" value="HSF_DOMAIN"/>
    <property type="match status" value="1"/>
</dbReference>
<dbReference type="SUPFAM" id="SSF46785">
    <property type="entry name" value="Winged helix' DNA-binding domain"/>
    <property type="match status" value="1"/>
</dbReference>
<keyword evidence="3" id="KW-0805">Transcription regulation</keyword>
<dbReference type="GO" id="GO:0005634">
    <property type="term" value="C:nucleus"/>
    <property type="evidence" value="ECO:0007669"/>
    <property type="project" value="UniProtKB-SubCell"/>
</dbReference>
<evidence type="ECO:0000313" key="10">
    <source>
        <dbReference type="EnsemblMetazoa" id="CapteP130381"/>
    </source>
</evidence>
<dbReference type="FunFam" id="1.10.10.10:FF:000027">
    <property type="entry name" value="Heat shock transcription factor 1"/>
    <property type="match status" value="1"/>
</dbReference>
<evidence type="ECO:0000256" key="5">
    <source>
        <dbReference type="ARBA" id="ARBA00023163"/>
    </source>
</evidence>
<evidence type="ECO:0000313" key="9">
    <source>
        <dbReference type="EMBL" id="ELT96118.1"/>
    </source>
</evidence>
<keyword evidence="5" id="KW-0804">Transcription</keyword>